<comment type="caution">
    <text evidence="8">The sequence shown here is derived from an EMBL/GenBank/DDBJ whole genome shotgun (WGS) entry which is preliminary data.</text>
</comment>
<sequence>MKAFLVVLVVASACVQPARSLQCYTCRAPTDIRGCTRIATCKPNELACRTTELSVDSGYPFFGNITITRGCSSNCVPSSPWGIGVKHPVSCCYTDLCNSNPNGVVGLKANHAVLGITAAVLCILIKAPL</sequence>
<dbReference type="GO" id="GO:0005886">
    <property type="term" value="C:plasma membrane"/>
    <property type="evidence" value="ECO:0007669"/>
    <property type="project" value="UniProtKB-SubCell"/>
</dbReference>
<dbReference type="InterPro" id="IPR016054">
    <property type="entry name" value="LY6_UPA_recep-like"/>
</dbReference>
<protein>
    <submittedName>
        <fullName evidence="8">Secreted Ly-6/uPAR-related protein 1</fullName>
    </submittedName>
</protein>
<comment type="subcellular location">
    <subcellularLocation>
        <location evidence="1">Cell membrane</location>
    </subcellularLocation>
</comment>
<keyword evidence="5" id="KW-0325">Glycoprotein</keyword>
<evidence type="ECO:0000256" key="5">
    <source>
        <dbReference type="ARBA" id="ARBA00023180"/>
    </source>
</evidence>
<name>A0A151P871_ALLMI</name>
<dbReference type="OrthoDB" id="9344577at2759"/>
<evidence type="ECO:0000256" key="4">
    <source>
        <dbReference type="ARBA" id="ARBA00023136"/>
    </source>
</evidence>
<dbReference type="InterPro" id="IPR051110">
    <property type="entry name" value="Ly-6/neurotoxin-like_GPI-ap"/>
</dbReference>
<dbReference type="SUPFAM" id="SSF57302">
    <property type="entry name" value="Snake toxin-like"/>
    <property type="match status" value="1"/>
</dbReference>
<evidence type="ECO:0000256" key="1">
    <source>
        <dbReference type="ARBA" id="ARBA00004236"/>
    </source>
</evidence>
<dbReference type="AlphaFoldDB" id="A0A151P871"/>
<evidence type="ECO:0000313" key="8">
    <source>
        <dbReference type="EMBL" id="KYO45276.1"/>
    </source>
</evidence>
<evidence type="ECO:0000256" key="2">
    <source>
        <dbReference type="ARBA" id="ARBA00022475"/>
    </source>
</evidence>
<dbReference type="Proteomes" id="UP000050525">
    <property type="component" value="Unassembled WGS sequence"/>
</dbReference>
<feature type="signal peptide" evidence="6">
    <location>
        <begin position="1"/>
        <end position="20"/>
    </location>
</feature>
<dbReference type="InterPro" id="IPR035076">
    <property type="entry name" value="Toxin/TOLIP"/>
</dbReference>
<proteinExistence type="predicted"/>
<dbReference type="InterPro" id="IPR018363">
    <property type="entry name" value="CD59_antigen_CS"/>
</dbReference>
<reference evidence="8 9" key="1">
    <citation type="journal article" date="2012" name="Genome Biol.">
        <title>Sequencing three crocodilian genomes to illuminate the evolution of archosaurs and amniotes.</title>
        <authorList>
            <person name="St John J.A."/>
            <person name="Braun E.L."/>
            <person name="Isberg S.R."/>
            <person name="Miles L.G."/>
            <person name="Chong A.Y."/>
            <person name="Gongora J."/>
            <person name="Dalzell P."/>
            <person name="Moran C."/>
            <person name="Bed'hom B."/>
            <person name="Abzhanov A."/>
            <person name="Burgess S.C."/>
            <person name="Cooksey A.M."/>
            <person name="Castoe T.A."/>
            <person name="Crawford N.G."/>
            <person name="Densmore L.D."/>
            <person name="Drew J.C."/>
            <person name="Edwards S.V."/>
            <person name="Faircloth B.C."/>
            <person name="Fujita M.K."/>
            <person name="Greenwold M.J."/>
            <person name="Hoffmann F.G."/>
            <person name="Howard J.M."/>
            <person name="Iguchi T."/>
            <person name="Janes D.E."/>
            <person name="Khan S.Y."/>
            <person name="Kohno S."/>
            <person name="de Koning A.J."/>
            <person name="Lance S.L."/>
            <person name="McCarthy F.M."/>
            <person name="McCormack J.E."/>
            <person name="Merchant M.E."/>
            <person name="Peterson D.G."/>
            <person name="Pollock D.D."/>
            <person name="Pourmand N."/>
            <person name="Raney B.J."/>
            <person name="Roessler K.A."/>
            <person name="Sanford J.R."/>
            <person name="Sawyer R.H."/>
            <person name="Schmidt C.J."/>
            <person name="Triplett E.W."/>
            <person name="Tuberville T.D."/>
            <person name="Venegas-Anaya M."/>
            <person name="Howard J.T."/>
            <person name="Jarvis E.D."/>
            <person name="Guillette L.J.Jr."/>
            <person name="Glenn T.C."/>
            <person name="Green R.E."/>
            <person name="Ray D.A."/>
        </authorList>
    </citation>
    <scope>NUCLEOTIDE SEQUENCE [LARGE SCALE GENOMIC DNA]</scope>
    <source>
        <strain evidence="8">KSC_2009_1</strain>
    </source>
</reference>
<evidence type="ECO:0000313" key="9">
    <source>
        <dbReference type="Proteomes" id="UP000050525"/>
    </source>
</evidence>
<dbReference type="PANTHER" id="PTHR16983">
    <property type="entry name" value="UPAR/LY6 DOMAIN-CONTAINING PROTEIN"/>
    <property type="match status" value="1"/>
</dbReference>
<gene>
    <name evidence="8" type="primary">SLURP1</name>
    <name evidence="8" type="ORF">Y1Q_0014717</name>
</gene>
<evidence type="ECO:0000256" key="3">
    <source>
        <dbReference type="ARBA" id="ARBA00022729"/>
    </source>
</evidence>
<organism evidence="8 9">
    <name type="scientific">Alligator mississippiensis</name>
    <name type="common">American alligator</name>
    <dbReference type="NCBI Taxonomy" id="8496"/>
    <lineage>
        <taxon>Eukaryota</taxon>
        <taxon>Metazoa</taxon>
        <taxon>Chordata</taxon>
        <taxon>Craniata</taxon>
        <taxon>Vertebrata</taxon>
        <taxon>Euteleostomi</taxon>
        <taxon>Archelosauria</taxon>
        <taxon>Archosauria</taxon>
        <taxon>Crocodylia</taxon>
        <taxon>Alligatoridae</taxon>
        <taxon>Alligatorinae</taxon>
        <taxon>Alligator</taxon>
    </lineage>
</organism>
<dbReference type="FunFam" id="2.10.60.10:FF:000003">
    <property type="entry name" value="lymphocyte antigen 6E isoform X1"/>
    <property type="match status" value="1"/>
</dbReference>
<dbReference type="Pfam" id="PF00087">
    <property type="entry name" value="Toxin_TOLIP"/>
    <property type="match status" value="1"/>
</dbReference>
<dbReference type="InterPro" id="IPR045860">
    <property type="entry name" value="Snake_toxin-like_sf"/>
</dbReference>
<dbReference type="eggNOG" id="ENOG502SG63">
    <property type="taxonomic scope" value="Eukaryota"/>
</dbReference>
<accession>A0A151P871</accession>
<dbReference type="PROSITE" id="PS00983">
    <property type="entry name" value="LY6_UPAR"/>
    <property type="match status" value="1"/>
</dbReference>
<dbReference type="Gene3D" id="2.10.60.10">
    <property type="entry name" value="CD59"/>
    <property type="match status" value="1"/>
</dbReference>
<dbReference type="SMART" id="SM00134">
    <property type="entry name" value="LU"/>
    <property type="match status" value="1"/>
</dbReference>
<keyword evidence="4" id="KW-0472">Membrane</keyword>
<dbReference type="PANTHER" id="PTHR16983:SF16">
    <property type="entry name" value="UPAR_LY6 DOMAIN-CONTAINING PROTEIN"/>
    <property type="match status" value="1"/>
</dbReference>
<dbReference type="KEGG" id="amj:102565873"/>
<feature type="domain" description="UPAR/Ly6" evidence="7">
    <location>
        <begin position="21"/>
        <end position="112"/>
    </location>
</feature>
<evidence type="ECO:0000256" key="6">
    <source>
        <dbReference type="SAM" id="SignalP"/>
    </source>
</evidence>
<evidence type="ECO:0000259" key="7">
    <source>
        <dbReference type="SMART" id="SM00134"/>
    </source>
</evidence>
<dbReference type="EMBL" id="AKHW03000629">
    <property type="protein sequence ID" value="KYO45276.1"/>
    <property type="molecule type" value="Genomic_DNA"/>
</dbReference>
<keyword evidence="9" id="KW-1185">Reference proteome</keyword>
<dbReference type="GO" id="GO:0030154">
    <property type="term" value="P:cell differentiation"/>
    <property type="evidence" value="ECO:0007669"/>
    <property type="project" value="UniProtKB-ARBA"/>
</dbReference>
<keyword evidence="3 6" id="KW-0732">Signal</keyword>
<dbReference type="GeneID" id="102565873"/>
<feature type="chain" id="PRO_5007586783" evidence="6">
    <location>
        <begin position="21"/>
        <end position="129"/>
    </location>
</feature>
<keyword evidence="2" id="KW-1003">Cell membrane</keyword>
<dbReference type="CDD" id="cd23560">
    <property type="entry name" value="TFP_LU_ECD_SLURP1_like"/>
    <property type="match status" value="1"/>
</dbReference>